<dbReference type="CDD" id="cd06587">
    <property type="entry name" value="VOC"/>
    <property type="match status" value="1"/>
</dbReference>
<dbReference type="PANTHER" id="PTHR35908">
    <property type="entry name" value="HYPOTHETICAL FUSION PROTEIN"/>
    <property type="match status" value="1"/>
</dbReference>
<dbReference type="Pfam" id="PF18029">
    <property type="entry name" value="Glyoxalase_6"/>
    <property type="match status" value="1"/>
</dbReference>
<dbReference type="PANTHER" id="PTHR35908:SF1">
    <property type="entry name" value="CONSERVED PROTEIN"/>
    <property type="match status" value="1"/>
</dbReference>
<keyword evidence="2" id="KW-0223">Dioxygenase</keyword>
<dbReference type="InterPro" id="IPR029068">
    <property type="entry name" value="Glyas_Bleomycin-R_OHBP_Dase"/>
</dbReference>
<dbReference type="EMBL" id="JACHJP010000003">
    <property type="protein sequence ID" value="MBB4916311.1"/>
    <property type="molecule type" value="Genomic_DNA"/>
</dbReference>
<feature type="domain" description="VOC" evidence="1">
    <location>
        <begin position="5"/>
        <end position="120"/>
    </location>
</feature>
<reference evidence="2 3" key="1">
    <citation type="submission" date="2020-08" db="EMBL/GenBank/DDBJ databases">
        <title>Genomic Encyclopedia of Type Strains, Phase III (KMG-III): the genomes of soil and plant-associated and newly described type strains.</title>
        <authorList>
            <person name="Whitman W."/>
        </authorList>
    </citation>
    <scope>NUCLEOTIDE SEQUENCE [LARGE SCALE GENOMIC DNA]</scope>
    <source>
        <strain evidence="2 3">CECT 8840</strain>
    </source>
</reference>
<dbReference type="GO" id="GO:0051213">
    <property type="term" value="F:dioxygenase activity"/>
    <property type="evidence" value="ECO:0007669"/>
    <property type="project" value="UniProtKB-KW"/>
</dbReference>
<comment type="caution">
    <text evidence="2">The sequence shown here is derived from an EMBL/GenBank/DDBJ whole genome shotgun (WGS) entry which is preliminary data.</text>
</comment>
<evidence type="ECO:0000313" key="2">
    <source>
        <dbReference type="EMBL" id="MBB4916311.1"/>
    </source>
</evidence>
<name>A0A7W7QMH9_9ACTN</name>
<evidence type="ECO:0000259" key="1">
    <source>
        <dbReference type="PROSITE" id="PS51819"/>
    </source>
</evidence>
<dbReference type="InterPro" id="IPR041581">
    <property type="entry name" value="Glyoxalase_6"/>
</dbReference>
<keyword evidence="3" id="KW-1185">Reference proteome</keyword>
<gene>
    <name evidence="2" type="ORF">FHS44_003399</name>
</gene>
<dbReference type="Gene3D" id="3.10.180.10">
    <property type="entry name" value="2,3-Dihydroxybiphenyl 1,2-Dioxygenase, domain 1"/>
    <property type="match status" value="1"/>
</dbReference>
<dbReference type="Proteomes" id="UP000552644">
    <property type="component" value="Unassembled WGS sequence"/>
</dbReference>
<dbReference type="InterPro" id="IPR037523">
    <property type="entry name" value="VOC_core"/>
</dbReference>
<accession>A0A7W7QMH9</accession>
<sequence length="126" mass="13813">MAIARMRSVVLDCPDPKSLADFYGAVLGWETASVEDDWVVLTDGRSRLCFQLAEDYRPPSWPGAESPQQFHLDLTVDDMEKGEAGVLALGAVKHAHQPSEDDSFRVFLDPVGHPFCLCVGEPSHTG</sequence>
<proteinExistence type="predicted"/>
<keyword evidence="2" id="KW-0560">Oxidoreductase</keyword>
<dbReference type="AlphaFoldDB" id="A0A7W7QMH9"/>
<organism evidence="2 3">
    <name type="scientific">Streptosporangium saharense</name>
    <dbReference type="NCBI Taxonomy" id="1706840"/>
    <lineage>
        <taxon>Bacteria</taxon>
        <taxon>Bacillati</taxon>
        <taxon>Actinomycetota</taxon>
        <taxon>Actinomycetes</taxon>
        <taxon>Streptosporangiales</taxon>
        <taxon>Streptosporangiaceae</taxon>
        <taxon>Streptosporangium</taxon>
    </lineage>
</organism>
<dbReference type="RefSeq" id="WP_184715611.1">
    <property type="nucleotide sequence ID" value="NZ_JACHJP010000003.1"/>
</dbReference>
<evidence type="ECO:0000313" key="3">
    <source>
        <dbReference type="Proteomes" id="UP000552644"/>
    </source>
</evidence>
<dbReference type="SUPFAM" id="SSF54593">
    <property type="entry name" value="Glyoxalase/Bleomycin resistance protein/Dihydroxybiphenyl dioxygenase"/>
    <property type="match status" value="1"/>
</dbReference>
<dbReference type="PROSITE" id="PS51819">
    <property type="entry name" value="VOC"/>
    <property type="match status" value="1"/>
</dbReference>
<protein>
    <submittedName>
        <fullName evidence="2">Catechol-2,3-dioxygenase</fullName>
    </submittedName>
</protein>